<dbReference type="InterPro" id="IPR017451">
    <property type="entry name" value="F-box-assoc_interact_dom"/>
</dbReference>
<evidence type="ECO:0000259" key="2">
    <source>
        <dbReference type="Pfam" id="PF07734"/>
    </source>
</evidence>
<dbReference type="Pfam" id="PF07734">
    <property type="entry name" value="FBA_1"/>
    <property type="match status" value="1"/>
</dbReference>
<dbReference type="InterPro" id="IPR011043">
    <property type="entry name" value="Gal_Oxase/kelch_b-propeller"/>
</dbReference>
<dbReference type="AlphaFoldDB" id="A0AAD8NQN3"/>
<dbReference type="InterPro" id="IPR006527">
    <property type="entry name" value="F-box-assoc_dom_typ1"/>
</dbReference>
<dbReference type="PANTHER" id="PTHR31672">
    <property type="entry name" value="BNACNNG10540D PROTEIN"/>
    <property type="match status" value="1"/>
</dbReference>
<dbReference type="InterPro" id="IPR001810">
    <property type="entry name" value="F-box_dom"/>
</dbReference>
<dbReference type="EMBL" id="JAUHHV010000007">
    <property type="protein sequence ID" value="KAK1417151.1"/>
    <property type="molecule type" value="Genomic_DNA"/>
</dbReference>
<evidence type="ECO:0008006" key="5">
    <source>
        <dbReference type="Google" id="ProtNLM"/>
    </source>
</evidence>
<evidence type="ECO:0000259" key="1">
    <source>
        <dbReference type="Pfam" id="PF00646"/>
    </source>
</evidence>
<dbReference type="SUPFAM" id="SSF81383">
    <property type="entry name" value="F-box domain"/>
    <property type="match status" value="1"/>
</dbReference>
<gene>
    <name evidence="3" type="ORF">QVD17_26273</name>
</gene>
<evidence type="ECO:0000313" key="3">
    <source>
        <dbReference type="EMBL" id="KAK1417151.1"/>
    </source>
</evidence>
<sequence>MGDYISNDLMVDVIERLPPKSIIRFRSLSKYWHSRIATPEFVRNHRLRRSKKPHKLIIRHLIYCGKYKFKSIYTLHSGDQLPGCGYIGNPGVEFPYPRRANELVGSCNGILCLYNKEISLWNFSIRRRLVMPRRPHMKSSALGFGFDSVTDDYKIVVISDSDTLIYSLKTDSWTAIPSPSIPFYDLKWKACFFNGILHWVVDGNVNEQESSRFILTFNLSSHVFGKILLPESLGMIRQLTTINGCLALVFSNGIDTLNILTMKEYNKLESWYVSFEFKIKGRDVFRVFQHITNADLLVYNDGSRIYDPKTMALTELARFGPDYIKLEMETYIESLELLDKNRATTCGETIFSWTKTDNRKGIP</sequence>
<dbReference type="Pfam" id="PF00646">
    <property type="entry name" value="F-box"/>
    <property type="match status" value="1"/>
</dbReference>
<accession>A0AAD8NQN3</accession>
<dbReference type="NCBIfam" id="TIGR01640">
    <property type="entry name" value="F_box_assoc_1"/>
    <property type="match status" value="1"/>
</dbReference>
<feature type="domain" description="F-box" evidence="1">
    <location>
        <begin position="7"/>
        <end position="42"/>
    </location>
</feature>
<name>A0AAD8NQN3_TARER</name>
<protein>
    <recommendedName>
        <fullName evidence="5">F-box domain-containing protein</fullName>
    </recommendedName>
</protein>
<dbReference type="SUPFAM" id="SSF50965">
    <property type="entry name" value="Galactose oxidase, central domain"/>
    <property type="match status" value="1"/>
</dbReference>
<evidence type="ECO:0000313" key="4">
    <source>
        <dbReference type="Proteomes" id="UP001229421"/>
    </source>
</evidence>
<dbReference type="InterPro" id="IPR050796">
    <property type="entry name" value="SCF_F-box_component"/>
</dbReference>
<feature type="domain" description="F-box associated beta-propeller type 1" evidence="2">
    <location>
        <begin position="104"/>
        <end position="232"/>
    </location>
</feature>
<comment type="caution">
    <text evidence="3">The sequence shown here is derived from an EMBL/GenBank/DDBJ whole genome shotgun (WGS) entry which is preliminary data.</text>
</comment>
<dbReference type="PANTHER" id="PTHR31672:SF6">
    <property type="entry name" value="F-BOX DOMAIN-CONTAINING PROTEIN"/>
    <property type="match status" value="1"/>
</dbReference>
<reference evidence="3" key="1">
    <citation type="journal article" date="2023" name="bioRxiv">
        <title>Improved chromosome-level genome assembly for marigold (Tagetes erecta).</title>
        <authorList>
            <person name="Jiang F."/>
            <person name="Yuan L."/>
            <person name="Wang S."/>
            <person name="Wang H."/>
            <person name="Xu D."/>
            <person name="Wang A."/>
            <person name="Fan W."/>
        </authorList>
    </citation>
    <scope>NUCLEOTIDE SEQUENCE</scope>
    <source>
        <strain evidence="3">WSJ</strain>
        <tissue evidence="3">Leaf</tissue>
    </source>
</reference>
<dbReference type="Proteomes" id="UP001229421">
    <property type="component" value="Unassembled WGS sequence"/>
</dbReference>
<keyword evidence="4" id="KW-1185">Reference proteome</keyword>
<dbReference type="InterPro" id="IPR036047">
    <property type="entry name" value="F-box-like_dom_sf"/>
</dbReference>
<organism evidence="3 4">
    <name type="scientific">Tagetes erecta</name>
    <name type="common">African marigold</name>
    <dbReference type="NCBI Taxonomy" id="13708"/>
    <lineage>
        <taxon>Eukaryota</taxon>
        <taxon>Viridiplantae</taxon>
        <taxon>Streptophyta</taxon>
        <taxon>Embryophyta</taxon>
        <taxon>Tracheophyta</taxon>
        <taxon>Spermatophyta</taxon>
        <taxon>Magnoliopsida</taxon>
        <taxon>eudicotyledons</taxon>
        <taxon>Gunneridae</taxon>
        <taxon>Pentapetalae</taxon>
        <taxon>asterids</taxon>
        <taxon>campanulids</taxon>
        <taxon>Asterales</taxon>
        <taxon>Asteraceae</taxon>
        <taxon>Asteroideae</taxon>
        <taxon>Heliantheae alliance</taxon>
        <taxon>Tageteae</taxon>
        <taxon>Tagetes</taxon>
    </lineage>
</organism>
<proteinExistence type="predicted"/>